<dbReference type="RefSeq" id="WP_136060657.1">
    <property type="nucleotide sequence ID" value="NZ_CAAHFH010000001.1"/>
</dbReference>
<name>A0A6C2UGA3_9BACT</name>
<protein>
    <recommendedName>
        <fullName evidence="10">YcfA-like protein</fullName>
    </recommendedName>
</protein>
<dbReference type="InterPro" id="IPR038570">
    <property type="entry name" value="HicA_sf"/>
</dbReference>
<dbReference type="GO" id="GO:0003729">
    <property type="term" value="F:mRNA binding"/>
    <property type="evidence" value="ECO:0007669"/>
    <property type="project" value="InterPro"/>
</dbReference>
<dbReference type="SUPFAM" id="SSF54786">
    <property type="entry name" value="YcfA/nrd intein domain"/>
    <property type="match status" value="1"/>
</dbReference>
<organism evidence="8 9">
    <name type="scientific">Pontiella sulfatireligans</name>
    <dbReference type="NCBI Taxonomy" id="2750658"/>
    <lineage>
        <taxon>Bacteria</taxon>
        <taxon>Pseudomonadati</taxon>
        <taxon>Kiritimatiellota</taxon>
        <taxon>Kiritimatiellia</taxon>
        <taxon>Kiritimatiellales</taxon>
        <taxon>Pontiellaceae</taxon>
        <taxon>Pontiella</taxon>
    </lineage>
</organism>
<comment type="similarity">
    <text evidence="1">Belongs to the HicA mRNA interferase family.</text>
</comment>
<keyword evidence="2" id="KW-1277">Toxin-antitoxin system</keyword>
<keyword evidence="6" id="KW-0694">RNA-binding</keyword>
<dbReference type="GO" id="GO:0016787">
    <property type="term" value="F:hydrolase activity"/>
    <property type="evidence" value="ECO:0007669"/>
    <property type="project" value="UniProtKB-KW"/>
</dbReference>
<gene>
    <name evidence="8" type="ORF">SCARR_01299</name>
</gene>
<evidence type="ECO:0000256" key="4">
    <source>
        <dbReference type="ARBA" id="ARBA00022759"/>
    </source>
</evidence>
<dbReference type="GO" id="GO:0004519">
    <property type="term" value="F:endonuclease activity"/>
    <property type="evidence" value="ECO:0007669"/>
    <property type="project" value="UniProtKB-KW"/>
</dbReference>
<proteinExistence type="inferred from homology"/>
<evidence type="ECO:0000256" key="1">
    <source>
        <dbReference type="ARBA" id="ARBA00006620"/>
    </source>
</evidence>
<evidence type="ECO:0000313" key="8">
    <source>
        <dbReference type="EMBL" id="VGO19242.1"/>
    </source>
</evidence>
<dbReference type="AlphaFoldDB" id="A0A6C2UGA3"/>
<keyword evidence="9" id="KW-1185">Reference proteome</keyword>
<evidence type="ECO:0000256" key="7">
    <source>
        <dbReference type="ARBA" id="ARBA00023016"/>
    </source>
</evidence>
<keyword evidence="3" id="KW-0540">Nuclease</keyword>
<dbReference type="InterPro" id="IPR012933">
    <property type="entry name" value="HicA_mRNA_interferase"/>
</dbReference>
<evidence type="ECO:0008006" key="10">
    <source>
        <dbReference type="Google" id="ProtNLM"/>
    </source>
</evidence>
<keyword evidence="7" id="KW-0346">Stress response</keyword>
<dbReference type="Gene3D" id="3.30.920.30">
    <property type="entry name" value="Hypothetical protein"/>
    <property type="match status" value="1"/>
</dbReference>
<sequence length="79" mass="8969">MKLPRDLGGTKLARTLCRKWGYKEIHQTGSHIILETEDPSHQRIAIPAHKSLKIGTLNSILRCVADHKSTTRERILDTL</sequence>
<evidence type="ECO:0000256" key="6">
    <source>
        <dbReference type="ARBA" id="ARBA00022884"/>
    </source>
</evidence>
<keyword evidence="4" id="KW-0255">Endonuclease</keyword>
<dbReference type="EMBL" id="CAAHFH010000001">
    <property type="protein sequence ID" value="VGO19242.1"/>
    <property type="molecule type" value="Genomic_DNA"/>
</dbReference>
<reference evidence="8 9" key="1">
    <citation type="submission" date="2019-04" db="EMBL/GenBank/DDBJ databases">
        <authorList>
            <person name="Van Vliet M D."/>
        </authorList>
    </citation>
    <scope>NUCLEOTIDE SEQUENCE [LARGE SCALE GENOMIC DNA]</scope>
    <source>
        <strain evidence="8 9">F21</strain>
    </source>
</reference>
<evidence type="ECO:0000256" key="3">
    <source>
        <dbReference type="ARBA" id="ARBA00022722"/>
    </source>
</evidence>
<dbReference type="Pfam" id="PF07927">
    <property type="entry name" value="HicA_toxin"/>
    <property type="match status" value="1"/>
</dbReference>
<evidence type="ECO:0000313" key="9">
    <source>
        <dbReference type="Proteomes" id="UP000346198"/>
    </source>
</evidence>
<dbReference type="Proteomes" id="UP000346198">
    <property type="component" value="Unassembled WGS sequence"/>
</dbReference>
<evidence type="ECO:0000256" key="2">
    <source>
        <dbReference type="ARBA" id="ARBA00022649"/>
    </source>
</evidence>
<accession>A0A6C2UGA3</accession>
<keyword evidence="5" id="KW-0378">Hydrolase</keyword>
<evidence type="ECO:0000256" key="5">
    <source>
        <dbReference type="ARBA" id="ARBA00022801"/>
    </source>
</evidence>